<dbReference type="GO" id="GO:0012505">
    <property type="term" value="C:endomembrane system"/>
    <property type="evidence" value="ECO:0007669"/>
    <property type="project" value="UniProtKB-SubCell"/>
</dbReference>
<dbReference type="PANTHER" id="PTHR14269">
    <property type="entry name" value="CDP-DIACYLGLYCEROL--GLYCEROL-3-PHOSPHATE 3-PHOSPHATIDYLTRANSFERASE-RELATED"/>
    <property type="match status" value="1"/>
</dbReference>
<evidence type="ECO:0000256" key="11">
    <source>
        <dbReference type="ARBA" id="ARBA00023136"/>
    </source>
</evidence>
<keyword evidence="13" id="KW-1208">Phospholipid metabolism</keyword>
<evidence type="ECO:0000313" key="18">
    <source>
        <dbReference type="Proteomes" id="UP000006094"/>
    </source>
</evidence>
<dbReference type="HOGENOM" id="CLU_049944_3_2_9"/>
<comment type="subcellular location">
    <subcellularLocation>
        <location evidence="2">Endomembrane system</location>
        <topology evidence="2">Multi-pass membrane protein</topology>
    </subcellularLocation>
</comment>
<dbReference type="RefSeq" id="WP_014967218.1">
    <property type="nucleotide sequence ID" value="NC_018664.1"/>
</dbReference>
<accession>K0B0A5</accession>
<keyword evidence="8 16" id="KW-0812">Transmembrane</keyword>
<keyword evidence="7 15" id="KW-0808">Transferase</keyword>
<dbReference type="Pfam" id="PF01066">
    <property type="entry name" value="CDP-OH_P_transf"/>
    <property type="match status" value="1"/>
</dbReference>
<evidence type="ECO:0000256" key="8">
    <source>
        <dbReference type="ARBA" id="ARBA00022692"/>
    </source>
</evidence>
<dbReference type="Proteomes" id="UP000006094">
    <property type="component" value="Chromosome"/>
</dbReference>
<dbReference type="GO" id="GO:0008654">
    <property type="term" value="P:phospholipid biosynthetic process"/>
    <property type="evidence" value="ECO:0007669"/>
    <property type="project" value="UniProtKB-KW"/>
</dbReference>
<evidence type="ECO:0000256" key="5">
    <source>
        <dbReference type="ARBA" id="ARBA00017171"/>
    </source>
</evidence>
<evidence type="ECO:0000256" key="10">
    <source>
        <dbReference type="ARBA" id="ARBA00023098"/>
    </source>
</evidence>
<dbReference type="InterPro" id="IPR048254">
    <property type="entry name" value="CDP_ALCOHOL_P_TRANSF_CS"/>
</dbReference>
<evidence type="ECO:0000256" key="7">
    <source>
        <dbReference type="ARBA" id="ARBA00022679"/>
    </source>
</evidence>
<evidence type="ECO:0000313" key="17">
    <source>
        <dbReference type="EMBL" id="AFS78081.1"/>
    </source>
</evidence>
<evidence type="ECO:0000256" key="9">
    <source>
        <dbReference type="ARBA" id="ARBA00022989"/>
    </source>
</evidence>
<dbReference type="EMBL" id="CP003326">
    <property type="protein sequence ID" value="AFS78081.1"/>
    <property type="molecule type" value="Genomic_DNA"/>
</dbReference>
<dbReference type="AlphaFoldDB" id="K0B0A5"/>
<dbReference type="InterPro" id="IPR004533">
    <property type="entry name" value="CDP-diaglyc--ser_O-PTrfase"/>
</dbReference>
<evidence type="ECO:0000256" key="14">
    <source>
        <dbReference type="ARBA" id="ARBA00032361"/>
    </source>
</evidence>
<reference evidence="17 18" key="1">
    <citation type="journal article" date="2012" name="PLoS ONE">
        <title>The purine-utilizing bacterium Clostridium acidurici 9a: a genome-guided metabolic reconsideration.</title>
        <authorList>
            <person name="Hartwich K."/>
            <person name="Poehlein A."/>
            <person name="Daniel R."/>
        </authorList>
    </citation>
    <scope>NUCLEOTIDE SEQUENCE [LARGE SCALE GENOMIC DNA]</scope>
    <source>
        <strain evidence="18">ATCC 7906 / DSM 604 / BCRC 14475 / CIP 104303 / KCTC 5404 / NCIMB 10678 / 9a</strain>
    </source>
</reference>
<dbReference type="KEGG" id="cad:Curi_c10670"/>
<dbReference type="NCBIfam" id="TIGR00473">
    <property type="entry name" value="pssA"/>
    <property type="match status" value="1"/>
</dbReference>
<evidence type="ECO:0000256" key="2">
    <source>
        <dbReference type="ARBA" id="ARBA00004127"/>
    </source>
</evidence>
<dbReference type="InterPro" id="IPR000462">
    <property type="entry name" value="CDP-OH_P_trans"/>
</dbReference>
<dbReference type="GO" id="GO:0016020">
    <property type="term" value="C:membrane"/>
    <property type="evidence" value="ECO:0007669"/>
    <property type="project" value="InterPro"/>
</dbReference>
<organism evidence="17 18">
    <name type="scientific">Gottschalkia acidurici (strain ATCC 7906 / DSM 604 / BCRC 14475 / CIP 104303 / KCTC 5404 / NCIMB 10678 / 9a)</name>
    <name type="common">Clostridium acidurici</name>
    <dbReference type="NCBI Taxonomy" id="1128398"/>
    <lineage>
        <taxon>Bacteria</taxon>
        <taxon>Bacillati</taxon>
        <taxon>Bacillota</taxon>
        <taxon>Tissierellia</taxon>
        <taxon>Tissierellales</taxon>
        <taxon>Gottschalkiaceae</taxon>
        <taxon>Gottschalkia</taxon>
    </lineage>
</organism>
<gene>
    <name evidence="17" type="primary">pssA</name>
    <name evidence="17" type="ordered locus">Curi_c10670</name>
</gene>
<protein>
    <recommendedName>
        <fullName evidence="5">CDP-diacylglycerol--serine O-phosphatidyltransferase</fullName>
        <ecNumber evidence="4">2.7.8.8</ecNumber>
    </recommendedName>
    <alternativeName>
        <fullName evidence="14">Phosphatidylserine synthase</fullName>
    </alternativeName>
</protein>
<evidence type="ECO:0000256" key="12">
    <source>
        <dbReference type="ARBA" id="ARBA00023209"/>
    </source>
</evidence>
<feature type="transmembrane region" description="Helical" evidence="16">
    <location>
        <begin position="91"/>
        <end position="110"/>
    </location>
</feature>
<keyword evidence="9 16" id="KW-1133">Transmembrane helix</keyword>
<sequence>MEIKRNIPNLFTLSNLSLGVLAIIHMFSEDYYMAALLILIAGFLDRFDGLLARKLKATSSIGKELDSLCDLISFGIAPAILIWNIKLIDLGSIGSIITILFAVSGAYRLARYNVTEFQGVYVGIPITIAGGLIAIISLYTMRYSMNTYVSAFITLFLAYSMISTKIRLKKR</sequence>
<keyword evidence="11 16" id="KW-0472">Membrane</keyword>
<feature type="transmembrane region" description="Helical" evidence="16">
    <location>
        <begin position="145"/>
        <end position="162"/>
    </location>
</feature>
<dbReference type="InterPro" id="IPR050324">
    <property type="entry name" value="CDP-alcohol_PTase-I"/>
</dbReference>
<dbReference type="PATRIC" id="fig|1128398.3.peg.1069"/>
<evidence type="ECO:0000256" key="4">
    <source>
        <dbReference type="ARBA" id="ARBA00013174"/>
    </source>
</evidence>
<dbReference type="EC" id="2.7.8.8" evidence="4"/>
<feature type="transmembrane region" description="Helical" evidence="16">
    <location>
        <begin position="7"/>
        <end position="25"/>
    </location>
</feature>
<evidence type="ECO:0000256" key="13">
    <source>
        <dbReference type="ARBA" id="ARBA00023264"/>
    </source>
</evidence>
<dbReference type="InterPro" id="IPR043130">
    <property type="entry name" value="CDP-OH_PTrfase_TM_dom"/>
</dbReference>
<evidence type="ECO:0000256" key="16">
    <source>
        <dbReference type="SAM" id="Phobius"/>
    </source>
</evidence>
<dbReference type="OrthoDB" id="9777147at2"/>
<dbReference type="GO" id="GO:0003882">
    <property type="term" value="F:CDP-diacylglycerol-serine O-phosphatidyltransferase activity"/>
    <property type="evidence" value="ECO:0007669"/>
    <property type="project" value="UniProtKB-EC"/>
</dbReference>
<comment type="similarity">
    <text evidence="3 15">Belongs to the CDP-alcohol phosphatidyltransferase class-I family.</text>
</comment>
<evidence type="ECO:0000256" key="6">
    <source>
        <dbReference type="ARBA" id="ARBA00022516"/>
    </source>
</evidence>
<keyword evidence="18" id="KW-1185">Reference proteome</keyword>
<dbReference type="PANTHER" id="PTHR14269:SF61">
    <property type="entry name" value="CDP-DIACYLGLYCEROL--SERINE O-PHOSPHATIDYLTRANSFERASE"/>
    <property type="match status" value="1"/>
</dbReference>
<evidence type="ECO:0000256" key="15">
    <source>
        <dbReference type="RuleBase" id="RU003750"/>
    </source>
</evidence>
<name>K0B0A5_GOTA9</name>
<dbReference type="Gene3D" id="1.20.120.1760">
    <property type="match status" value="1"/>
</dbReference>
<keyword evidence="10" id="KW-0443">Lipid metabolism</keyword>
<keyword evidence="6" id="KW-0444">Lipid biosynthesis</keyword>
<proteinExistence type="inferred from homology"/>
<keyword evidence="12" id="KW-0594">Phospholipid biosynthesis</keyword>
<feature type="transmembrane region" description="Helical" evidence="16">
    <location>
        <begin position="119"/>
        <end position="139"/>
    </location>
</feature>
<dbReference type="STRING" id="1128398.Curi_c10670"/>
<dbReference type="PROSITE" id="PS00379">
    <property type="entry name" value="CDP_ALCOHOL_P_TRANSF"/>
    <property type="match status" value="1"/>
</dbReference>
<comment type="catalytic activity">
    <reaction evidence="1">
        <text>a CDP-1,2-diacyl-sn-glycerol + L-serine = a 1,2-diacyl-sn-glycero-3-phospho-L-serine + CMP + H(+)</text>
        <dbReference type="Rhea" id="RHEA:16913"/>
        <dbReference type="ChEBI" id="CHEBI:15378"/>
        <dbReference type="ChEBI" id="CHEBI:33384"/>
        <dbReference type="ChEBI" id="CHEBI:57262"/>
        <dbReference type="ChEBI" id="CHEBI:58332"/>
        <dbReference type="ChEBI" id="CHEBI:60377"/>
        <dbReference type="EC" id="2.7.8.8"/>
    </reaction>
</comment>
<evidence type="ECO:0000256" key="3">
    <source>
        <dbReference type="ARBA" id="ARBA00010441"/>
    </source>
</evidence>
<dbReference type="eggNOG" id="COG1183">
    <property type="taxonomic scope" value="Bacteria"/>
</dbReference>
<evidence type="ECO:0000256" key="1">
    <source>
        <dbReference type="ARBA" id="ARBA00000287"/>
    </source>
</evidence>